<protein>
    <submittedName>
        <fullName evidence="3">Uncharacterized protein</fullName>
    </submittedName>
</protein>
<name>A0A9D1CMX6_9FIRM</name>
<organism evidence="3 4">
    <name type="scientific">Candidatus Avoscillospira stercorigallinarum</name>
    <dbReference type="NCBI Taxonomy" id="2840708"/>
    <lineage>
        <taxon>Bacteria</taxon>
        <taxon>Bacillati</taxon>
        <taxon>Bacillota</taxon>
        <taxon>Clostridia</taxon>
        <taxon>Eubacteriales</taxon>
        <taxon>Oscillospiraceae</taxon>
        <taxon>Oscillospiraceae incertae sedis</taxon>
        <taxon>Candidatus Avoscillospira</taxon>
    </lineage>
</organism>
<dbReference type="Proteomes" id="UP000886874">
    <property type="component" value="Unassembled WGS sequence"/>
</dbReference>
<reference evidence="3" key="1">
    <citation type="submission" date="2020-10" db="EMBL/GenBank/DDBJ databases">
        <authorList>
            <person name="Gilroy R."/>
        </authorList>
    </citation>
    <scope>NUCLEOTIDE SEQUENCE</scope>
    <source>
        <strain evidence="3">ChiSjej2B20-13462</strain>
    </source>
</reference>
<sequence length="330" mass="34992">MKLAAWLCLGLLCLGMTACAASTDYGPPLTTEEPPAAHTPAELEPEPDQEQTITLTEPPVLTVSAGAVSIKATRGAISWRYDSGDGTWCDLEADSVHPLDEISREFLPQLCYEDRAAALTFAVEPDTVELTGWHAAHWGNTGAEGQTLPVEDGAFTLSLGPGLYEVKAQWTGADTYSGTAYYAFYAAPAEEAPLICVESGSVTAVPYPVLTWSEIWTEDGCLCVDCGLLDLDLGQLVQAGSVPALVLDGTLSWEAQASVTVGRVQLCGADGTTVADTTWADLENLEPGTYYISVEAAVLEQFIPAAESYDCSGYVFYFQLTVPDGPTPAA</sequence>
<feature type="signal peptide" evidence="2">
    <location>
        <begin position="1"/>
        <end position="20"/>
    </location>
</feature>
<accession>A0A9D1CMX6</accession>
<evidence type="ECO:0000256" key="1">
    <source>
        <dbReference type="SAM" id="MobiDB-lite"/>
    </source>
</evidence>
<feature type="chain" id="PRO_5038503349" evidence="2">
    <location>
        <begin position="21"/>
        <end position="330"/>
    </location>
</feature>
<evidence type="ECO:0000313" key="4">
    <source>
        <dbReference type="Proteomes" id="UP000886874"/>
    </source>
</evidence>
<feature type="region of interest" description="Disordered" evidence="1">
    <location>
        <begin position="27"/>
        <end position="50"/>
    </location>
</feature>
<keyword evidence="2" id="KW-0732">Signal</keyword>
<dbReference type="AlphaFoldDB" id="A0A9D1CMX6"/>
<dbReference type="EMBL" id="DVFN01000034">
    <property type="protein sequence ID" value="HIQ69186.1"/>
    <property type="molecule type" value="Genomic_DNA"/>
</dbReference>
<proteinExistence type="predicted"/>
<reference evidence="3" key="2">
    <citation type="journal article" date="2021" name="PeerJ">
        <title>Extensive microbial diversity within the chicken gut microbiome revealed by metagenomics and culture.</title>
        <authorList>
            <person name="Gilroy R."/>
            <person name="Ravi A."/>
            <person name="Getino M."/>
            <person name="Pursley I."/>
            <person name="Horton D.L."/>
            <person name="Alikhan N.F."/>
            <person name="Baker D."/>
            <person name="Gharbi K."/>
            <person name="Hall N."/>
            <person name="Watson M."/>
            <person name="Adriaenssens E.M."/>
            <person name="Foster-Nyarko E."/>
            <person name="Jarju S."/>
            <person name="Secka A."/>
            <person name="Antonio M."/>
            <person name="Oren A."/>
            <person name="Chaudhuri R.R."/>
            <person name="La Ragione R."/>
            <person name="Hildebrand F."/>
            <person name="Pallen M.J."/>
        </authorList>
    </citation>
    <scope>NUCLEOTIDE SEQUENCE</scope>
    <source>
        <strain evidence="3">ChiSjej2B20-13462</strain>
    </source>
</reference>
<evidence type="ECO:0000313" key="3">
    <source>
        <dbReference type="EMBL" id="HIQ69186.1"/>
    </source>
</evidence>
<gene>
    <name evidence="3" type="ORF">IAA67_02490</name>
</gene>
<comment type="caution">
    <text evidence="3">The sequence shown here is derived from an EMBL/GenBank/DDBJ whole genome shotgun (WGS) entry which is preliminary data.</text>
</comment>
<evidence type="ECO:0000256" key="2">
    <source>
        <dbReference type="SAM" id="SignalP"/>
    </source>
</evidence>
<dbReference type="PROSITE" id="PS51257">
    <property type="entry name" value="PROKAR_LIPOPROTEIN"/>
    <property type="match status" value="1"/>
</dbReference>